<accession>A0A9P8L1Z2</accession>
<protein>
    <submittedName>
        <fullName evidence="2">Uncharacterized protein</fullName>
    </submittedName>
</protein>
<comment type="caution">
    <text evidence="2">The sequence shown here is derived from an EMBL/GenBank/DDBJ whole genome shotgun (WGS) entry which is preliminary data.</text>
</comment>
<feature type="compositionally biased region" description="Acidic residues" evidence="1">
    <location>
        <begin position="1"/>
        <end position="20"/>
    </location>
</feature>
<gene>
    <name evidence="2" type="ORF">FGG08_005274</name>
</gene>
<proteinExistence type="predicted"/>
<sequence>MTEPEDLDEDLFADLYEGDENPARAQQEPKAPAFDNVAPPQSASGHMNPTPTTTDPRPNHQTQLEPAPEQPKNIQEEPYVPAEGDQQTYGNAQNGESSNNWEEGHLNDYGDGGAEHETHGTGIKEDG</sequence>
<dbReference type="EMBL" id="JAGHQL010000122">
    <property type="protein sequence ID" value="KAH0538112.1"/>
    <property type="molecule type" value="Genomic_DNA"/>
</dbReference>
<dbReference type="Proteomes" id="UP000698800">
    <property type="component" value="Unassembled WGS sequence"/>
</dbReference>
<feature type="region of interest" description="Disordered" evidence="1">
    <location>
        <begin position="1"/>
        <end position="127"/>
    </location>
</feature>
<keyword evidence="3" id="KW-1185">Reference proteome</keyword>
<evidence type="ECO:0000256" key="1">
    <source>
        <dbReference type="SAM" id="MobiDB-lite"/>
    </source>
</evidence>
<dbReference type="AlphaFoldDB" id="A0A9P8L1Z2"/>
<reference evidence="2" key="1">
    <citation type="submission" date="2021-03" db="EMBL/GenBank/DDBJ databases">
        <title>Comparative genomics and phylogenomic investigation of the class Geoglossomycetes provide insights into ecological specialization and systematics.</title>
        <authorList>
            <person name="Melie T."/>
            <person name="Pirro S."/>
            <person name="Miller A.N."/>
            <person name="Quandt A."/>
        </authorList>
    </citation>
    <scope>NUCLEOTIDE SEQUENCE</scope>
    <source>
        <strain evidence="2">GBOQ0MN5Z8</strain>
    </source>
</reference>
<name>A0A9P8L1Z2_9PEZI</name>
<organism evidence="2 3">
    <name type="scientific">Glutinoglossum americanum</name>
    <dbReference type="NCBI Taxonomy" id="1670608"/>
    <lineage>
        <taxon>Eukaryota</taxon>
        <taxon>Fungi</taxon>
        <taxon>Dikarya</taxon>
        <taxon>Ascomycota</taxon>
        <taxon>Pezizomycotina</taxon>
        <taxon>Geoglossomycetes</taxon>
        <taxon>Geoglossales</taxon>
        <taxon>Geoglossaceae</taxon>
        <taxon>Glutinoglossum</taxon>
    </lineage>
</organism>
<evidence type="ECO:0000313" key="3">
    <source>
        <dbReference type="Proteomes" id="UP000698800"/>
    </source>
</evidence>
<evidence type="ECO:0000313" key="2">
    <source>
        <dbReference type="EMBL" id="KAH0538112.1"/>
    </source>
</evidence>
<feature type="compositionally biased region" description="Basic and acidic residues" evidence="1">
    <location>
        <begin position="102"/>
        <end position="127"/>
    </location>
</feature>
<feature type="compositionally biased region" description="Polar residues" evidence="1">
    <location>
        <begin position="85"/>
        <end position="101"/>
    </location>
</feature>
<dbReference type="OrthoDB" id="3872446at2759"/>